<proteinExistence type="predicted"/>
<dbReference type="AlphaFoldDB" id="A0A450SFI2"/>
<dbReference type="EMBL" id="CAADEW010000032">
    <property type="protein sequence ID" value="VFJ51611.1"/>
    <property type="molecule type" value="Genomic_DNA"/>
</dbReference>
<evidence type="ECO:0000313" key="2">
    <source>
        <dbReference type="EMBL" id="VFJ65897.1"/>
    </source>
</evidence>
<sequence length="78" mass="8962">MNKFYFPKLTQHLKEKGITKAEFSRATFKVSEEPKGRTWANAMSKKKGITETYANKCKRILLKLGYPEDVASFQATDD</sequence>
<evidence type="ECO:0000313" key="1">
    <source>
        <dbReference type="EMBL" id="VFJ51611.1"/>
    </source>
</evidence>
<evidence type="ECO:0008006" key="3">
    <source>
        <dbReference type="Google" id="ProtNLM"/>
    </source>
</evidence>
<organism evidence="1">
    <name type="scientific">Candidatus Kentrum sp. FW</name>
    <dbReference type="NCBI Taxonomy" id="2126338"/>
    <lineage>
        <taxon>Bacteria</taxon>
        <taxon>Pseudomonadati</taxon>
        <taxon>Pseudomonadota</taxon>
        <taxon>Gammaproteobacteria</taxon>
        <taxon>Candidatus Kentrum</taxon>
    </lineage>
</organism>
<name>A0A450SFI2_9GAMM</name>
<gene>
    <name evidence="1" type="ORF">BECKFW1821A_GA0114235_10327</name>
    <name evidence="2" type="ORF">BECKFW1821B_GA0114236_11086</name>
</gene>
<accession>A0A450SFI2</accession>
<dbReference type="EMBL" id="CAADFD010000108">
    <property type="protein sequence ID" value="VFJ65897.1"/>
    <property type="molecule type" value="Genomic_DNA"/>
</dbReference>
<reference evidence="1" key="1">
    <citation type="submission" date="2019-02" db="EMBL/GenBank/DDBJ databases">
        <authorList>
            <person name="Gruber-Vodicka R. H."/>
            <person name="Seah K. B. B."/>
        </authorList>
    </citation>
    <scope>NUCLEOTIDE SEQUENCE</scope>
    <source>
        <strain evidence="2">BECK_BZ106</strain>
        <strain evidence="1">BECK_BZ15</strain>
    </source>
</reference>
<protein>
    <recommendedName>
        <fullName evidence="3">XRE family transcriptional regulator</fullName>
    </recommendedName>
</protein>